<dbReference type="PANTHER" id="PTHR45339:SF5">
    <property type="entry name" value="HISTIDINE KINASE"/>
    <property type="match status" value="1"/>
</dbReference>
<dbReference type="SMART" id="SM00387">
    <property type="entry name" value="HATPase_c"/>
    <property type="match status" value="1"/>
</dbReference>
<dbReference type="PRINTS" id="PR00344">
    <property type="entry name" value="BCTRLSENSOR"/>
</dbReference>
<feature type="compositionally biased region" description="Low complexity" evidence="14">
    <location>
        <begin position="594"/>
        <end position="618"/>
    </location>
</feature>
<evidence type="ECO:0000259" key="17">
    <source>
        <dbReference type="PROSITE" id="PS50894"/>
    </source>
</evidence>
<dbReference type="GO" id="GO:0005524">
    <property type="term" value="F:ATP binding"/>
    <property type="evidence" value="ECO:0007669"/>
    <property type="project" value="UniProtKB-KW"/>
</dbReference>
<accession>A0A9D6L8J4</accession>
<dbReference type="InterPro" id="IPR036097">
    <property type="entry name" value="HisK_dim/P_sf"/>
</dbReference>
<evidence type="ECO:0000313" key="19">
    <source>
        <dbReference type="Proteomes" id="UP000807850"/>
    </source>
</evidence>
<dbReference type="PROSITE" id="PS50109">
    <property type="entry name" value="HIS_KIN"/>
    <property type="match status" value="1"/>
</dbReference>
<keyword evidence="6" id="KW-0418">Kinase</keyword>
<dbReference type="InterPro" id="IPR004358">
    <property type="entry name" value="Sig_transdc_His_kin-like_C"/>
</dbReference>
<reference evidence="18" key="1">
    <citation type="submission" date="2020-07" db="EMBL/GenBank/DDBJ databases">
        <title>Huge and variable diversity of episymbiotic CPR bacteria and DPANN archaea in groundwater ecosystems.</title>
        <authorList>
            <person name="He C.Y."/>
            <person name="Keren R."/>
            <person name="Whittaker M."/>
            <person name="Farag I.F."/>
            <person name="Doudna J."/>
            <person name="Cate J.H.D."/>
            <person name="Banfield J.F."/>
        </authorList>
    </citation>
    <scope>NUCLEOTIDE SEQUENCE</scope>
    <source>
        <strain evidence="18">NC_groundwater_928_Pr1_S-0.2um_72_17</strain>
    </source>
</reference>
<gene>
    <name evidence="18" type="ORF">HY076_01250</name>
</gene>
<keyword evidence="8" id="KW-0902">Two-component regulatory system</keyword>
<comment type="subunit">
    <text evidence="9">At low DSF concentrations, interacts with RpfF.</text>
</comment>
<dbReference type="InterPro" id="IPR011006">
    <property type="entry name" value="CheY-like_superfamily"/>
</dbReference>
<dbReference type="EC" id="2.7.13.3" evidence="2"/>
<dbReference type="CDD" id="cd16922">
    <property type="entry name" value="HATPase_EvgS-ArcB-TorS-like"/>
    <property type="match status" value="1"/>
</dbReference>
<dbReference type="Pfam" id="PF00512">
    <property type="entry name" value="HisKA"/>
    <property type="match status" value="1"/>
</dbReference>
<evidence type="ECO:0000259" key="16">
    <source>
        <dbReference type="PROSITE" id="PS50110"/>
    </source>
</evidence>
<feature type="modified residue" description="4-aspartylphosphate" evidence="12">
    <location>
        <position position="513"/>
    </location>
</feature>
<dbReference type="GO" id="GO:0000155">
    <property type="term" value="F:phosphorelay sensor kinase activity"/>
    <property type="evidence" value="ECO:0007669"/>
    <property type="project" value="InterPro"/>
</dbReference>
<dbReference type="Gene3D" id="1.10.287.130">
    <property type="match status" value="1"/>
</dbReference>
<dbReference type="InterPro" id="IPR036641">
    <property type="entry name" value="HPT_dom_sf"/>
</dbReference>
<keyword evidence="3 12" id="KW-0597">Phosphoprotein</keyword>
<dbReference type="GO" id="GO:0005886">
    <property type="term" value="C:plasma membrane"/>
    <property type="evidence" value="ECO:0007669"/>
    <property type="project" value="UniProtKB-SubCell"/>
</dbReference>
<dbReference type="CDD" id="cd00082">
    <property type="entry name" value="HisKA"/>
    <property type="match status" value="1"/>
</dbReference>
<dbReference type="SUPFAM" id="SSF47226">
    <property type="entry name" value="Histidine-containing phosphotransfer domain, HPT domain"/>
    <property type="match status" value="1"/>
</dbReference>
<dbReference type="CDD" id="cd17546">
    <property type="entry name" value="REC_hyHK_CKI1_RcsC-like"/>
    <property type="match status" value="2"/>
</dbReference>
<evidence type="ECO:0000256" key="10">
    <source>
        <dbReference type="ARBA" id="ARBA00068150"/>
    </source>
</evidence>
<name>A0A9D6L8J4_UNCEI</name>
<evidence type="ECO:0000256" key="5">
    <source>
        <dbReference type="ARBA" id="ARBA00022741"/>
    </source>
</evidence>
<evidence type="ECO:0000256" key="6">
    <source>
        <dbReference type="ARBA" id="ARBA00022777"/>
    </source>
</evidence>
<dbReference type="FunFam" id="3.30.565.10:FF:000010">
    <property type="entry name" value="Sensor histidine kinase RcsC"/>
    <property type="match status" value="1"/>
</dbReference>
<dbReference type="Gene3D" id="1.20.120.160">
    <property type="entry name" value="HPT domain"/>
    <property type="match status" value="1"/>
</dbReference>
<dbReference type="InterPro" id="IPR001789">
    <property type="entry name" value="Sig_transdc_resp-reg_receiver"/>
</dbReference>
<evidence type="ECO:0000256" key="3">
    <source>
        <dbReference type="ARBA" id="ARBA00022553"/>
    </source>
</evidence>
<dbReference type="InterPro" id="IPR005467">
    <property type="entry name" value="His_kinase_dom"/>
</dbReference>
<feature type="domain" description="Histidine kinase" evidence="15">
    <location>
        <begin position="75"/>
        <end position="296"/>
    </location>
</feature>
<feature type="coiled-coil region" evidence="13">
    <location>
        <begin position="38"/>
        <end position="65"/>
    </location>
</feature>
<dbReference type="Gene3D" id="3.30.565.10">
    <property type="entry name" value="Histidine kinase-like ATPase, C-terminal domain"/>
    <property type="match status" value="1"/>
</dbReference>
<evidence type="ECO:0000256" key="7">
    <source>
        <dbReference type="ARBA" id="ARBA00022840"/>
    </source>
</evidence>
<dbReference type="InterPro" id="IPR003594">
    <property type="entry name" value="HATPase_dom"/>
</dbReference>
<comment type="caution">
    <text evidence="18">The sequence shown here is derived from an EMBL/GenBank/DDBJ whole genome shotgun (WGS) entry which is preliminary data.</text>
</comment>
<protein>
    <recommendedName>
        <fullName evidence="10">Sensory/regulatory protein RpfC</fullName>
        <ecNumber evidence="2">2.7.13.3</ecNumber>
    </recommendedName>
</protein>
<keyword evidence="4" id="KW-0808">Transferase</keyword>
<dbReference type="SUPFAM" id="SSF47384">
    <property type="entry name" value="Homodimeric domain of signal transducing histidine kinase"/>
    <property type="match status" value="1"/>
</dbReference>
<keyword evidence="7" id="KW-0067">ATP-binding</keyword>
<proteinExistence type="predicted"/>
<evidence type="ECO:0000256" key="12">
    <source>
        <dbReference type="PROSITE-ProRule" id="PRU00169"/>
    </source>
</evidence>
<dbReference type="SMART" id="SM00448">
    <property type="entry name" value="REC"/>
    <property type="match status" value="2"/>
</dbReference>
<sequence>MDSCGLQMPEGGTIPIGFFAYLLPMGDRTGFAVAVDDINTFKSEASNLRLEVDRLTASVAEAEATAHLKAEFLATMSHEIRTPMNGILGMSNLLLESELGRDQRGFAEIIVSSSRALLQLVDDVLDFSKVEAGKLELETIDYDLRLNVDQVAALLAPRADAKSVTLFCQVHHEVPSLVKGDPGRLRQILLNLAGNALKFTDKGEVRIQVERLEESSTGVTLRFSVSDTGIGMTPDHMARLFQTYAQADRSITRRFGGTGLGLSISKHLVGLMGGEIGVSSREGEGSTFWFRLPLEKQFSVELAAPSRDALRGLRVMVVDPARSVRESLIEMLKTWGCEAVEAESAHAALVSLRSAAAAGRPVAVALLDMHMPGMEGEALGRAIQQESAIAATRMVLLTSLGRRGDAARAKDAGFSAYLVKPVQQLHLHDALTEIASGPKTAGSAKVAPLVTRHSIEEKRRQRVRILLVEDDVINQLVALAALKRAGYAADVATHGADALDMCERNPYDLVFLDGHLPDMEGMEVAQRLRAREAGGRRTPIVAMTAMTTQGDRERFIAAGTDDYMSKPIDLDVLSRMVERWTTDATAVDAVPATARADAEHPPAAASAPAESAAARAATAPPPRVDEPLLPAPEGVVLDRDQLEESCMGHADLRHTLIRAFLDDIRPRLVTLAGRVEASDARAVEFEAHGLKGMCGAIGAARCASMFKALEKAGRDGELALAPVMLRVVQAEVARVENELTPLLEAA</sequence>
<evidence type="ECO:0000256" key="9">
    <source>
        <dbReference type="ARBA" id="ARBA00064003"/>
    </source>
</evidence>
<evidence type="ECO:0000256" key="1">
    <source>
        <dbReference type="ARBA" id="ARBA00000085"/>
    </source>
</evidence>
<dbReference type="Gene3D" id="3.40.50.2300">
    <property type="match status" value="2"/>
</dbReference>
<dbReference type="Pfam" id="PF02518">
    <property type="entry name" value="HATPase_c"/>
    <property type="match status" value="1"/>
</dbReference>
<keyword evidence="5" id="KW-0547">Nucleotide-binding</keyword>
<dbReference type="AlphaFoldDB" id="A0A9D6L8J4"/>
<dbReference type="InterPro" id="IPR003661">
    <property type="entry name" value="HisK_dim/P_dom"/>
</dbReference>
<feature type="domain" description="Response regulatory" evidence="16">
    <location>
        <begin position="314"/>
        <end position="435"/>
    </location>
</feature>
<evidence type="ECO:0000313" key="18">
    <source>
        <dbReference type="EMBL" id="MBI3538885.1"/>
    </source>
</evidence>
<evidence type="ECO:0000256" key="4">
    <source>
        <dbReference type="ARBA" id="ARBA00022679"/>
    </source>
</evidence>
<evidence type="ECO:0000256" key="11">
    <source>
        <dbReference type="PROSITE-ProRule" id="PRU00110"/>
    </source>
</evidence>
<dbReference type="PROSITE" id="PS50894">
    <property type="entry name" value="HPT"/>
    <property type="match status" value="1"/>
</dbReference>
<feature type="modified residue" description="4-aspartylphosphate" evidence="12">
    <location>
        <position position="368"/>
    </location>
</feature>
<dbReference type="EMBL" id="JACQAY010000042">
    <property type="protein sequence ID" value="MBI3538885.1"/>
    <property type="molecule type" value="Genomic_DNA"/>
</dbReference>
<evidence type="ECO:0000256" key="2">
    <source>
        <dbReference type="ARBA" id="ARBA00012438"/>
    </source>
</evidence>
<dbReference type="SUPFAM" id="SSF55874">
    <property type="entry name" value="ATPase domain of HSP90 chaperone/DNA topoisomerase II/histidine kinase"/>
    <property type="match status" value="1"/>
</dbReference>
<dbReference type="PROSITE" id="PS50110">
    <property type="entry name" value="RESPONSE_REGULATORY"/>
    <property type="match status" value="2"/>
</dbReference>
<dbReference type="InterPro" id="IPR036890">
    <property type="entry name" value="HATPase_C_sf"/>
</dbReference>
<dbReference type="InterPro" id="IPR008207">
    <property type="entry name" value="Sig_transdc_His_kin_Hpt_dom"/>
</dbReference>
<dbReference type="Pfam" id="PF00072">
    <property type="entry name" value="Response_reg"/>
    <property type="match status" value="2"/>
</dbReference>
<feature type="region of interest" description="Disordered" evidence="14">
    <location>
        <begin position="594"/>
        <end position="630"/>
    </location>
</feature>
<evidence type="ECO:0000256" key="14">
    <source>
        <dbReference type="SAM" id="MobiDB-lite"/>
    </source>
</evidence>
<dbReference type="PANTHER" id="PTHR45339">
    <property type="entry name" value="HYBRID SIGNAL TRANSDUCTION HISTIDINE KINASE J"/>
    <property type="match status" value="1"/>
</dbReference>
<dbReference type="SMART" id="SM00388">
    <property type="entry name" value="HisKA"/>
    <property type="match status" value="1"/>
</dbReference>
<dbReference type="Pfam" id="PF01627">
    <property type="entry name" value="Hpt"/>
    <property type="match status" value="1"/>
</dbReference>
<organism evidence="18 19">
    <name type="scientific">Eiseniibacteriota bacterium</name>
    <dbReference type="NCBI Taxonomy" id="2212470"/>
    <lineage>
        <taxon>Bacteria</taxon>
        <taxon>Candidatus Eiseniibacteriota</taxon>
    </lineage>
</organism>
<feature type="domain" description="HPt" evidence="17">
    <location>
        <begin position="649"/>
        <end position="746"/>
    </location>
</feature>
<dbReference type="FunFam" id="1.10.287.130:FF:000002">
    <property type="entry name" value="Two-component osmosensing histidine kinase"/>
    <property type="match status" value="1"/>
</dbReference>
<evidence type="ECO:0000256" key="13">
    <source>
        <dbReference type="SAM" id="Coils"/>
    </source>
</evidence>
<dbReference type="Proteomes" id="UP000807850">
    <property type="component" value="Unassembled WGS sequence"/>
</dbReference>
<feature type="domain" description="Response regulatory" evidence="16">
    <location>
        <begin position="464"/>
        <end position="581"/>
    </location>
</feature>
<evidence type="ECO:0000256" key="8">
    <source>
        <dbReference type="ARBA" id="ARBA00023012"/>
    </source>
</evidence>
<keyword evidence="13" id="KW-0175">Coiled coil</keyword>
<comment type="catalytic activity">
    <reaction evidence="1">
        <text>ATP + protein L-histidine = ADP + protein N-phospho-L-histidine.</text>
        <dbReference type="EC" id="2.7.13.3"/>
    </reaction>
</comment>
<dbReference type="SUPFAM" id="SSF52172">
    <property type="entry name" value="CheY-like"/>
    <property type="match status" value="2"/>
</dbReference>
<evidence type="ECO:0000259" key="15">
    <source>
        <dbReference type="PROSITE" id="PS50109"/>
    </source>
</evidence>
<feature type="modified residue" description="Phosphohistidine" evidence="11">
    <location>
        <position position="688"/>
    </location>
</feature>